<sequence>MEGNNLEKTLQEGNLFRQLNCLIVAHLRHHNLTQAARAVASATMTPLDVEAPPNKLLELVAKGIAVEKDETLRGVLSSTLFDLGTALGYGLNPDPRVSSVDFRQYPLAKFPCFFSLELVFYDFSLFFFGTKEWIYRLLLGLSVSVHMSSRMAGPGHQASIKGVRKGRHGDTALTITNPGIWSYEGVAGAHIVFSGLDFPFGSGLPDEGRPDGRAYLRRRWWNMEYRQR</sequence>
<keyword evidence="5" id="KW-1185">Reference proteome</keyword>
<evidence type="ECO:0000256" key="1">
    <source>
        <dbReference type="ARBA" id="ARBA00004123"/>
    </source>
</evidence>
<keyword evidence="2" id="KW-0507">mRNA processing</keyword>
<evidence type="ECO:0000313" key="4">
    <source>
        <dbReference type="EMBL" id="MBA0847573.1"/>
    </source>
</evidence>
<name>A0A7J9KM91_GOSSC</name>
<dbReference type="PANTHER" id="PTHR44133">
    <property type="entry name" value="CLEAVAGE STIMULATION FACTOR SUBUNIT 1"/>
    <property type="match status" value="1"/>
</dbReference>
<protein>
    <submittedName>
        <fullName evidence="4">Uncharacterized protein</fullName>
    </submittedName>
</protein>
<dbReference type="Proteomes" id="UP000593576">
    <property type="component" value="Unassembled WGS sequence"/>
</dbReference>
<dbReference type="GO" id="GO:0031124">
    <property type="term" value="P:mRNA 3'-end processing"/>
    <property type="evidence" value="ECO:0007669"/>
    <property type="project" value="InterPro"/>
</dbReference>
<accession>A0A7J9KM91</accession>
<reference evidence="4 5" key="1">
    <citation type="journal article" date="2019" name="Genome Biol. Evol.">
        <title>Insights into the evolution of the New World diploid cottons (Gossypium, subgenus Houzingenia) based on genome sequencing.</title>
        <authorList>
            <person name="Grover C.E."/>
            <person name="Arick M.A. 2nd"/>
            <person name="Thrash A."/>
            <person name="Conover J.L."/>
            <person name="Sanders W.S."/>
            <person name="Peterson D.G."/>
            <person name="Frelichowski J.E."/>
            <person name="Scheffler J.A."/>
            <person name="Scheffler B.E."/>
            <person name="Wendel J.F."/>
        </authorList>
    </citation>
    <scope>NUCLEOTIDE SEQUENCE [LARGE SCALE GENOMIC DNA]</scope>
    <source>
        <strain evidence="4">1</strain>
        <tissue evidence="4">Leaf</tissue>
    </source>
</reference>
<dbReference type="GO" id="GO:0003723">
    <property type="term" value="F:RNA binding"/>
    <property type="evidence" value="ECO:0007669"/>
    <property type="project" value="TreeGrafter"/>
</dbReference>
<dbReference type="OrthoDB" id="538223at2759"/>
<gene>
    <name evidence="4" type="ORF">Goshw_020094</name>
</gene>
<dbReference type="EMBL" id="JABFAF010000001">
    <property type="protein sequence ID" value="MBA0847573.1"/>
    <property type="molecule type" value="Genomic_DNA"/>
</dbReference>
<dbReference type="InterPro" id="IPR044633">
    <property type="entry name" value="CstF1-like"/>
</dbReference>
<comment type="subcellular location">
    <subcellularLocation>
        <location evidence="1">Nucleus</location>
    </subcellularLocation>
</comment>
<dbReference type="GO" id="GO:0005848">
    <property type="term" value="C:mRNA cleavage stimulating factor complex"/>
    <property type="evidence" value="ECO:0007669"/>
    <property type="project" value="InterPro"/>
</dbReference>
<organism evidence="4 5">
    <name type="scientific">Gossypium schwendimanii</name>
    <name type="common">Cotton</name>
    <dbReference type="NCBI Taxonomy" id="34291"/>
    <lineage>
        <taxon>Eukaryota</taxon>
        <taxon>Viridiplantae</taxon>
        <taxon>Streptophyta</taxon>
        <taxon>Embryophyta</taxon>
        <taxon>Tracheophyta</taxon>
        <taxon>Spermatophyta</taxon>
        <taxon>Magnoliopsida</taxon>
        <taxon>eudicotyledons</taxon>
        <taxon>Gunneridae</taxon>
        <taxon>Pentapetalae</taxon>
        <taxon>rosids</taxon>
        <taxon>malvids</taxon>
        <taxon>Malvales</taxon>
        <taxon>Malvaceae</taxon>
        <taxon>Malvoideae</taxon>
        <taxon>Gossypium</taxon>
    </lineage>
</organism>
<dbReference type="AlphaFoldDB" id="A0A7J9KM91"/>
<evidence type="ECO:0000256" key="2">
    <source>
        <dbReference type="ARBA" id="ARBA00022664"/>
    </source>
</evidence>
<comment type="caution">
    <text evidence="4">The sequence shown here is derived from an EMBL/GenBank/DDBJ whole genome shotgun (WGS) entry which is preliminary data.</text>
</comment>
<keyword evidence="3" id="KW-0539">Nucleus</keyword>
<evidence type="ECO:0000256" key="3">
    <source>
        <dbReference type="ARBA" id="ARBA00023242"/>
    </source>
</evidence>
<proteinExistence type="predicted"/>
<dbReference type="PANTHER" id="PTHR44133:SF2">
    <property type="entry name" value="CLEAVAGE STIMULATION FACTOR SUBUNIT 1"/>
    <property type="match status" value="1"/>
</dbReference>
<evidence type="ECO:0000313" key="5">
    <source>
        <dbReference type="Proteomes" id="UP000593576"/>
    </source>
</evidence>